<dbReference type="GO" id="GO:0051082">
    <property type="term" value="F:unfolded protein binding"/>
    <property type="evidence" value="ECO:0007669"/>
    <property type="project" value="InterPro"/>
</dbReference>
<dbReference type="PANTHER" id="PTHR45168:SF3">
    <property type="entry name" value="DNAJ HEAT SHOCK PROTEIN FAMILY (HSP40) MEMBER B2"/>
    <property type="match status" value="1"/>
</dbReference>
<dbReference type="InterPro" id="IPR001623">
    <property type="entry name" value="DnaJ_domain"/>
</dbReference>
<dbReference type="GO" id="GO:0030544">
    <property type="term" value="F:Hsp70 protein binding"/>
    <property type="evidence" value="ECO:0007669"/>
    <property type="project" value="InterPro"/>
</dbReference>
<name>A0A6S7H7D7_PARCT</name>
<protein>
    <submittedName>
        <fullName evidence="2">Uncharacterized protein</fullName>
    </submittedName>
</protein>
<dbReference type="SMART" id="SM00271">
    <property type="entry name" value="DnaJ"/>
    <property type="match status" value="1"/>
</dbReference>
<dbReference type="SUPFAM" id="SSF46565">
    <property type="entry name" value="Chaperone J-domain"/>
    <property type="match status" value="1"/>
</dbReference>
<dbReference type="FunFam" id="1.10.287.110:FF:000021">
    <property type="entry name" value="DnaJ (Hsp40) homolog, subfamily B, member 2"/>
    <property type="match status" value="1"/>
</dbReference>
<dbReference type="OrthoDB" id="10250354at2759"/>
<evidence type="ECO:0000313" key="3">
    <source>
        <dbReference type="Proteomes" id="UP001152795"/>
    </source>
</evidence>
<organism evidence="2 3">
    <name type="scientific">Paramuricea clavata</name>
    <name type="common">Red gorgonian</name>
    <name type="synonym">Violescent sea-whip</name>
    <dbReference type="NCBI Taxonomy" id="317549"/>
    <lineage>
        <taxon>Eukaryota</taxon>
        <taxon>Metazoa</taxon>
        <taxon>Cnidaria</taxon>
        <taxon>Anthozoa</taxon>
        <taxon>Octocorallia</taxon>
        <taxon>Malacalcyonacea</taxon>
        <taxon>Plexauridae</taxon>
        <taxon>Paramuricea</taxon>
    </lineage>
</organism>
<evidence type="ECO:0000256" key="1">
    <source>
        <dbReference type="ARBA" id="ARBA00023186"/>
    </source>
</evidence>
<dbReference type="EMBL" id="CACRXK020004151">
    <property type="protein sequence ID" value="CAB4001665.1"/>
    <property type="molecule type" value="Genomic_DNA"/>
</dbReference>
<dbReference type="PANTHER" id="PTHR45168">
    <property type="entry name" value="DNAJ HOMOLOG SUBFAMILY B MEMBER 2"/>
    <property type="match status" value="1"/>
</dbReference>
<keyword evidence="1" id="KW-0143">Chaperone</keyword>
<dbReference type="PROSITE" id="PS50076">
    <property type="entry name" value="DNAJ_2"/>
    <property type="match status" value="1"/>
</dbReference>
<proteinExistence type="predicted"/>
<keyword evidence="3" id="KW-1185">Reference proteome</keyword>
<dbReference type="AlphaFoldDB" id="A0A6S7H7D7"/>
<dbReference type="Pfam" id="PF00226">
    <property type="entry name" value="DnaJ"/>
    <property type="match status" value="1"/>
</dbReference>
<reference evidence="2" key="1">
    <citation type="submission" date="2020-04" db="EMBL/GenBank/DDBJ databases">
        <authorList>
            <person name="Alioto T."/>
            <person name="Alioto T."/>
            <person name="Gomez Garrido J."/>
        </authorList>
    </citation>
    <scope>NUCLEOTIDE SEQUENCE</scope>
    <source>
        <strain evidence="2">A484AB</strain>
    </source>
</reference>
<accession>A0A6S7H7D7</accession>
<dbReference type="InterPro" id="IPR018253">
    <property type="entry name" value="DnaJ_domain_CS"/>
</dbReference>
<sequence>MSDYYEILGLKKEASEQDIKKAYRKLALKWHPDKNPDNKENASKMFQEISEAYEVLSDAEKRAVYDRYGKDGLQGSVPGGNFREFRQDNHVFHFRNPEEIFRDFFGGDPFSSFFHDPFEGIFNGAERPASRSNRSNNRRDLSNNFFGGSLFGGGGHRDLGFPSDFGFGNSFGDSFGGGTGGGRGGNFKSVSTSTKMQNGKKVVKTTIVQNGKETVEVKTDGVMTFRSIDGVEQDLPKLKSK</sequence>
<dbReference type="GO" id="GO:0005737">
    <property type="term" value="C:cytoplasm"/>
    <property type="evidence" value="ECO:0007669"/>
    <property type="project" value="UniProtKB-ARBA"/>
</dbReference>
<evidence type="ECO:0000313" key="2">
    <source>
        <dbReference type="EMBL" id="CAB4001665.1"/>
    </source>
</evidence>
<dbReference type="PROSITE" id="PS00636">
    <property type="entry name" value="DNAJ_1"/>
    <property type="match status" value="1"/>
</dbReference>
<dbReference type="Proteomes" id="UP001152795">
    <property type="component" value="Unassembled WGS sequence"/>
</dbReference>
<dbReference type="CDD" id="cd06257">
    <property type="entry name" value="DnaJ"/>
    <property type="match status" value="1"/>
</dbReference>
<gene>
    <name evidence="2" type="ORF">PACLA_8A037213</name>
</gene>
<dbReference type="InterPro" id="IPR036869">
    <property type="entry name" value="J_dom_sf"/>
</dbReference>
<dbReference type="Gene3D" id="1.10.287.110">
    <property type="entry name" value="DnaJ domain"/>
    <property type="match status" value="1"/>
</dbReference>
<comment type="caution">
    <text evidence="2">The sequence shown here is derived from an EMBL/GenBank/DDBJ whole genome shotgun (WGS) entry which is preliminary data.</text>
</comment>
<dbReference type="PRINTS" id="PR00625">
    <property type="entry name" value="JDOMAIN"/>
</dbReference>
<dbReference type="InterPro" id="IPR043183">
    <property type="entry name" value="DNJB2/6-like"/>
</dbReference>